<dbReference type="InterPro" id="IPR001841">
    <property type="entry name" value="Znf_RING"/>
</dbReference>
<keyword evidence="4" id="KW-0227">DNA damage</keyword>
<dbReference type="GO" id="GO:0004842">
    <property type="term" value="F:ubiquitin-protein transferase activity"/>
    <property type="evidence" value="ECO:0007669"/>
    <property type="project" value="TreeGrafter"/>
</dbReference>
<dbReference type="GO" id="GO:0000724">
    <property type="term" value="P:double-strand break repair via homologous recombination"/>
    <property type="evidence" value="ECO:0007669"/>
    <property type="project" value="TreeGrafter"/>
</dbReference>
<reference evidence="11 12" key="1">
    <citation type="submission" date="2016-07" db="EMBL/GenBank/DDBJ databases">
        <title>Pervasive Adenine N6-methylation of Active Genes in Fungi.</title>
        <authorList>
            <consortium name="DOE Joint Genome Institute"/>
            <person name="Mondo S.J."/>
            <person name="Dannebaum R.O."/>
            <person name="Kuo R.C."/>
            <person name="Labutti K."/>
            <person name="Haridas S."/>
            <person name="Kuo A."/>
            <person name="Salamov A."/>
            <person name="Ahrendt S.R."/>
            <person name="Lipzen A."/>
            <person name="Sullivan W."/>
            <person name="Andreopoulos W.B."/>
            <person name="Clum A."/>
            <person name="Lindquist E."/>
            <person name="Daum C."/>
            <person name="Ramamoorthy G.K."/>
            <person name="Gryganskyi A."/>
            <person name="Culley D."/>
            <person name="Magnuson J.K."/>
            <person name="James T.Y."/>
            <person name="O'Malley M.A."/>
            <person name="Stajich J.E."/>
            <person name="Spatafora J.W."/>
            <person name="Visel A."/>
            <person name="Grigoriev I.V."/>
        </authorList>
    </citation>
    <scope>NUCLEOTIDE SEQUENCE [LARGE SCALE GENOMIC DNA]</scope>
    <source>
        <strain evidence="11 12">NRRL 3116</strain>
    </source>
</reference>
<evidence type="ECO:0000259" key="10">
    <source>
        <dbReference type="PROSITE" id="PS50089"/>
    </source>
</evidence>
<dbReference type="InParanoid" id="A0A1Y2GH30"/>
<keyword evidence="8" id="KW-0539">Nucleus</keyword>
<dbReference type="SUPFAM" id="SSF57850">
    <property type="entry name" value="RING/U-box"/>
    <property type="match status" value="1"/>
</dbReference>
<evidence type="ECO:0000256" key="4">
    <source>
        <dbReference type="ARBA" id="ARBA00022763"/>
    </source>
</evidence>
<dbReference type="InterPro" id="IPR017907">
    <property type="entry name" value="Znf_RING_CS"/>
</dbReference>
<accession>A0A1Y2GH30</accession>
<evidence type="ECO:0000256" key="1">
    <source>
        <dbReference type="ARBA" id="ARBA00004123"/>
    </source>
</evidence>
<dbReference type="PANTHER" id="PTHR13763">
    <property type="entry name" value="BREAST CANCER TYPE 1 SUSCEPTIBILITY PROTEIN BRCA1"/>
    <property type="match status" value="1"/>
</dbReference>
<dbReference type="InterPro" id="IPR031099">
    <property type="entry name" value="BRCA1-associated"/>
</dbReference>
<evidence type="ECO:0000313" key="11">
    <source>
        <dbReference type="EMBL" id="ORZ09656.1"/>
    </source>
</evidence>
<evidence type="ECO:0000256" key="7">
    <source>
        <dbReference type="ARBA" id="ARBA00023204"/>
    </source>
</evidence>
<keyword evidence="6" id="KW-0862">Zinc</keyword>
<dbReference type="Pfam" id="PF13923">
    <property type="entry name" value="zf-C3HC4_2"/>
    <property type="match status" value="1"/>
</dbReference>
<dbReference type="RefSeq" id="XP_021878926.1">
    <property type="nucleotide sequence ID" value="XM_022026710.1"/>
</dbReference>
<evidence type="ECO:0000256" key="3">
    <source>
        <dbReference type="ARBA" id="ARBA00022737"/>
    </source>
</evidence>
<keyword evidence="2" id="KW-0479">Metal-binding</keyword>
<evidence type="ECO:0000256" key="2">
    <source>
        <dbReference type="ARBA" id="ARBA00022723"/>
    </source>
</evidence>
<dbReference type="GO" id="GO:0008270">
    <property type="term" value="F:zinc ion binding"/>
    <property type="evidence" value="ECO:0007669"/>
    <property type="project" value="UniProtKB-KW"/>
</dbReference>
<dbReference type="OrthoDB" id="6270329at2759"/>
<organism evidence="11 12">
    <name type="scientific">Lobosporangium transversale</name>
    <dbReference type="NCBI Taxonomy" id="64571"/>
    <lineage>
        <taxon>Eukaryota</taxon>
        <taxon>Fungi</taxon>
        <taxon>Fungi incertae sedis</taxon>
        <taxon>Mucoromycota</taxon>
        <taxon>Mortierellomycotina</taxon>
        <taxon>Mortierellomycetes</taxon>
        <taxon>Mortierellales</taxon>
        <taxon>Mortierellaceae</taxon>
        <taxon>Lobosporangium</taxon>
    </lineage>
</organism>
<dbReference type="AlphaFoldDB" id="A0A1Y2GH30"/>
<keyword evidence="7" id="KW-0234">DNA repair</keyword>
<dbReference type="Proteomes" id="UP000193648">
    <property type="component" value="Unassembled WGS sequence"/>
</dbReference>
<gene>
    <name evidence="11" type="ORF">BCR41DRAFT_372690</name>
</gene>
<keyword evidence="12" id="KW-1185">Reference proteome</keyword>
<name>A0A1Y2GH30_9FUNG</name>
<comment type="caution">
    <text evidence="11">The sequence shown here is derived from an EMBL/GenBank/DDBJ whole genome shotgun (WGS) entry which is preliminary data.</text>
</comment>
<evidence type="ECO:0000256" key="8">
    <source>
        <dbReference type="ARBA" id="ARBA00023242"/>
    </source>
</evidence>
<keyword evidence="3" id="KW-0677">Repeat</keyword>
<dbReference type="GeneID" id="33568553"/>
<protein>
    <recommendedName>
        <fullName evidence="10">RING-type domain-containing protein</fullName>
    </recommendedName>
</protein>
<dbReference type="GO" id="GO:0005634">
    <property type="term" value="C:nucleus"/>
    <property type="evidence" value="ECO:0007669"/>
    <property type="project" value="UniProtKB-SubCell"/>
</dbReference>
<sequence>MDAADEKRLSRITFQGNNNINYDEEHKQHQKENKEKEILPDNIYEILRRMQEEFKCPIWCDAFHTLNHLLSKNTIPCLDSTNLLCIVSSFAAIGSLGTIEQPMSTGCNHTFCRECILRALDRKDGCPLCNTHITKRSLNKVEHLERLIESFMQLKAAFEHEDGFCNFDILFSLNGFATKN</sequence>
<dbReference type="PANTHER" id="PTHR13763:SF0">
    <property type="entry name" value="BREAST CANCER TYPE 1 SUSCEPTIBILITY PROTEIN"/>
    <property type="match status" value="1"/>
</dbReference>
<proteinExistence type="predicted"/>
<keyword evidence="5 9" id="KW-0863">Zinc-finger</keyword>
<dbReference type="STRING" id="64571.A0A1Y2GH30"/>
<feature type="domain" description="RING-type" evidence="10">
    <location>
        <begin position="84"/>
        <end position="130"/>
    </location>
</feature>
<dbReference type="PROSITE" id="PS50089">
    <property type="entry name" value="ZF_RING_2"/>
    <property type="match status" value="1"/>
</dbReference>
<dbReference type="InterPro" id="IPR013083">
    <property type="entry name" value="Znf_RING/FYVE/PHD"/>
</dbReference>
<evidence type="ECO:0000256" key="5">
    <source>
        <dbReference type="ARBA" id="ARBA00022771"/>
    </source>
</evidence>
<dbReference type="Gene3D" id="3.30.40.10">
    <property type="entry name" value="Zinc/RING finger domain, C3HC4 (zinc finger)"/>
    <property type="match status" value="1"/>
</dbReference>
<comment type="subcellular location">
    <subcellularLocation>
        <location evidence="1">Nucleus</location>
    </subcellularLocation>
</comment>
<dbReference type="GO" id="GO:0045944">
    <property type="term" value="P:positive regulation of transcription by RNA polymerase II"/>
    <property type="evidence" value="ECO:0007669"/>
    <property type="project" value="TreeGrafter"/>
</dbReference>
<dbReference type="PROSITE" id="PS00518">
    <property type="entry name" value="ZF_RING_1"/>
    <property type="match status" value="1"/>
</dbReference>
<evidence type="ECO:0000256" key="6">
    <source>
        <dbReference type="ARBA" id="ARBA00022833"/>
    </source>
</evidence>
<dbReference type="SMART" id="SM00184">
    <property type="entry name" value="RING"/>
    <property type="match status" value="1"/>
</dbReference>
<evidence type="ECO:0000256" key="9">
    <source>
        <dbReference type="PROSITE-ProRule" id="PRU00175"/>
    </source>
</evidence>
<dbReference type="EMBL" id="MCFF01000033">
    <property type="protein sequence ID" value="ORZ09656.1"/>
    <property type="molecule type" value="Genomic_DNA"/>
</dbReference>
<evidence type="ECO:0000313" key="12">
    <source>
        <dbReference type="Proteomes" id="UP000193648"/>
    </source>
</evidence>